<sequence>MKFRENDRTGRVALVLLLIAVGAFGALLLLDLLTIGPGYPPPEALQKWYIPQPRYEYAENGTVVVNRTIGGGIVLLGDIEEGCPSLFPDCSRYCSHAVYLDTVLGDRYLVVNWYFDDDADLARAEGNLCSYLRSSGNVASAGLILPGEPDRSPDAPIVSPITVTKYESETSSGYFGVVEKPLSPEHDDYFIVYYGVFGPAVLPDHTAALEELMLRSYSLRNARPLASCT</sequence>
<dbReference type="PATRIC" id="fig|2198.4.peg.1118"/>
<feature type="transmembrane region" description="Helical" evidence="1">
    <location>
        <begin position="12"/>
        <end position="33"/>
    </location>
</feature>
<keyword evidence="1" id="KW-0472">Membrane</keyword>
<comment type="caution">
    <text evidence="2">The sequence shown here is derived from an EMBL/GenBank/DDBJ whole genome shotgun (WGS) entry which is preliminary data.</text>
</comment>
<accession>A0A101GP33</accession>
<dbReference type="AlphaFoldDB" id="A0A101GP33"/>
<dbReference type="Proteomes" id="UP000054323">
    <property type="component" value="Unassembled WGS sequence"/>
</dbReference>
<protein>
    <recommendedName>
        <fullName evidence="4">Methanolan biosynthesis EpsI domain-containing protein</fullName>
    </recommendedName>
</protein>
<organism evidence="2 3">
    <name type="scientific">Methanoculleus marisnigri</name>
    <dbReference type="NCBI Taxonomy" id="2198"/>
    <lineage>
        <taxon>Archaea</taxon>
        <taxon>Methanobacteriati</taxon>
        <taxon>Methanobacteriota</taxon>
        <taxon>Stenosarchaea group</taxon>
        <taxon>Methanomicrobia</taxon>
        <taxon>Methanomicrobiales</taxon>
        <taxon>Methanomicrobiaceae</taxon>
        <taxon>Methanoculleus</taxon>
    </lineage>
</organism>
<gene>
    <name evidence="2" type="ORF">XD82_0839</name>
</gene>
<evidence type="ECO:0000256" key="1">
    <source>
        <dbReference type="SAM" id="Phobius"/>
    </source>
</evidence>
<proteinExistence type="predicted"/>
<evidence type="ECO:0008006" key="4">
    <source>
        <dbReference type="Google" id="ProtNLM"/>
    </source>
</evidence>
<reference evidence="3" key="1">
    <citation type="journal article" date="2015" name="MBio">
        <title>Genome-Resolved Metagenomic Analysis Reveals Roles for Candidate Phyla and Other Microbial Community Members in Biogeochemical Transformations in Oil Reservoirs.</title>
        <authorList>
            <person name="Hu P."/>
            <person name="Tom L."/>
            <person name="Singh A."/>
            <person name="Thomas B.C."/>
            <person name="Baker B.J."/>
            <person name="Piceno Y.M."/>
            <person name="Andersen G.L."/>
            <person name="Banfield J.F."/>
        </authorList>
    </citation>
    <scope>NUCLEOTIDE SEQUENCE [LARGE SCALE GENOMIC DNA]</scope>
</reference>
<keyword evidence="1" id="KW-1133">Transmembrane helix</keyword>
<evidence type="ECO:0000313" key="3">
    <source>
        <dbReference type="Proteomes" id="UP000054323"/>
    </source>
</evidence>
<dbReference type="EMBL" id="LGGD01000086">
    <property type="protein sequence ID" value="KUK62028.1"/>
    <property type="molecule type" value="Genomic_DNA"/>
</dbReference>
<evidence type="ECO:0000313" key="2">
    <source>
        <dbReference type="EMBL" id="KUK62028.1"/>
    </source>
</evidence>
<keyword evidence="1" id="KW-0812">Transmembrane</keyword>
<name>A0A101GP33_9EURY</name>